<dbReference type="AlphaFoldDB" id="A0AB39LSM0"/>
<name>A0AB39LSM0_9ACTN</name>
<keyword evidence="1" id="KW-0472">Membrane</keyword>
<evidence type="ECO:0000313" key="2">
    <source>
        <dbReference type="EMBL" id="XDP96949.1"/>
    </source>
</evidence>
<reference evidence="2" key="1">
    <citation type="submission" date="2024-07" db="EMBL/GenBank/DDBJ databases">
        <authorList>
            <person name="Yu S.T."/>
        </authorList>
    </citation>
    <scope>NUCLEOTIDE SEQUENCE</scope>
    <source>
        <strain evidence="2">R02</strain>
    </source>
</reference>
<evidence type="ECO:0000256" key="1">
    <source>
        <dbReference type="SAM" id="Phobius"/>
    </source>
</evidence>
<sequence length="116" mass="13137">MSLGRLPEHEQHILDEIERSLRRDRRLNRLMRGRRARRGPDWKRVAGRITRCEPRGRTVALLVAVSAALMVTGVVTAAPWAIWVFVTVWPVTLFAAFRLLSRWSGDAGGGGPRRGR</sequence>
<keyword evidence="1" id="KW-0812">Transmembrane</keyword>
<feature type="transmembrane region" description="Helical" evidence="1">
    <location>
        <begin position="58"/>
        <end position="75"/>
    </location>
</feature>
<organism evidence="2">
    <name type="scientific">Streptomyces sp. R02</name>
    <dbReference type="NCBI Taxonomy" id="3238623"/>
    <lineage>
        <taxon>Bacteria</taxon>
        <taxon>Bacillati</taxon>
        <taxon>Actinomycetota</taxon>
        <taxon>Actinomycetes</taxon>
        <taxon>Kitasatosporales</taxon>
        <taxon>Streptomycetaceae</taxon>
        <taxon>Streptomyces</taxon>
    </lineage>
</organism>
<feature type="transmembrane region" description="Helical" evidence="1">
    <location>
        <begin position="81"/>
        <end position="100"/>
    </location>
</feature>
<dbReference type="EMBL" id="CP163429">
    <property type="protein sequence ID" value="XDP96949.1"/>
    <property type="molecule type" value="Genomic_DNA"/>
</dbReference>
<dbReference type="RefSeq" id="WP_369159610.1">
    <property type="nucleotide sequence ID" value="NZ_CP163429.1"/>
</dbReference>
<dbReference type="InterPro" id="IPR021401">
    <property type="entry name" value="DUF3040"/>
</dbReference>
<gene>
    <name evidence="2" type="ORF">AB5J57_27020</name>
</gene>
<accession>A0AB39LSM0</accession>
<proteinExistence type="predicted"/>
<dbReference type="Pfam" id="PF11239">
    <property type="entry name" value="DUF3040"/>
    <property type="match status" value="1"/>
</dbReference>
<protein>
    <submittedName>
        <fullName evidence="2">DUF3040 domain-containing protein</fullName>
    </submittedName>
</protein>
<keyword evidence="1" id="KW-1133">Transmembrane helix</keyword>